<evidence type="ECO:0000313" key="1">
    <source>
        <dbReference type="EMBL" id="MBV2128616.1"/>
    </source>
</evidence>
<evidence type="ECO:0000313" key="2">
    <source>
        <dbReference type="Proteomes" id="UP000704611"/>
    </source>
</evidence>
<reference evidence="1 2" key="1">
    <citation type="submission" date="2021-06" db="EMBL/GenBank/DDBJ databases">
        <title>Rheinheimera indica sp. nov., isolated from deep-sea sediment.</title>
        <authorList>
            <person name="Wang Z."/>
            <person name="Zhang X.-Y."/>
        </authorList>
    </citation>
    <scope>NUCLEOTIDE SEQUENCE [LARGE SCALE GENOMIC DNA]</scope>
    <source>
        <strain evidence="1 2">SM2107</strain>
    </source>
</reference>
<sequence length="247" mass="28478">MLFSMAFAMAMPVQTRFVVGTEDLAFYPHYDFTTGGKNGFANDVLNKFAEQYGYQFSFQPLPVKRLYHELDNTVDFIYPDNPAWHSFQGDLADRLYSEALVYNLGVSMVKPQRQQLTIKQVRTLAIIRGFTPVQWLRLKQSNRFEIFEVANPQSAVSLVLRGELDVADLEYNVALHLLTELQQPEGLVVAENLPFSQVGFHLSTTRHSEVLAQFNRFLVDNQLLLQELKLHYGLLEQLPQQQLEYIE</sequence>
<gene>
    <name evidence="1" type="ORF">KQY15_05850</name>
</gene>
<dbReference type="RefSeq" id="WP_217668154.1">
    <property type="nucleotide sequence ID" value="NZ_JAHRID010000002.1"/>
</dbReference>
<name>A0ABS6MII5_9GAMM</name>
<dbReference type="Proteomes" id="UP000704611">
    <property type="component" value="Unassembled WGS sequence"/>
</dbReference>
<accession>A0ABS6MII5</accession>
<comment type="caution">
    <text evidence="1">The sequence shown here is derived from an EMBL/GenBank/DDBJ whole genome shotgun (WGS) entry which is preliminary data.</text>
</comment>
<proteinExistence type="predicted"/>
<dbReference type="EMBL" id="JAHRID010000002">
    <property type="protein sequence ID" value="MBV2128616.1"/>
    <property type="molecule type" value="Genomic_DNA"/>
</dbReference>
<keyword evidence="2" id="KW-1185">Reference proteome</keyword>
<organism evidence="1 2">
    <name type="scientific">Arsukibacterium indicum</name>
    <dbReference type="NCBI Taxonomy" id="2848612"/>
    <lineage>
        <taxon>Bacteria</taxon>
        <taxon>Pseudomonadati</taxon>
        <taxon>Pseudomonadota</taxon>
        <taxon>Gammaproteobacteria</taxon>
        <taxon>Chromatiales</taxon>
        <taxon>Chromatiaceae</taxon>
        <taxon>Arsukibacterium</taxon>
    </lineage>
</organism>
<protein>
    <submittedName>
        <fullName evidence="1">Transporter substrate-binding domain-containing protein</fullName>
    </submittedName>
</protein>